<reference evidence="2 3" key="1">
    <citation type="submission" date="2017-03" db="EMBL/GenBank/DDBJ databases">
        <authorList>
            <person name="Afonso C.L."/>
            <person name="Miller P.J."/>
            <person name="Scott M.A."/>
            <person name="Spackman E."/>
            <person name="Goraichik I."/>
            <person name="Dimitrov K.M."/>
            <person name="Suarez D.L."/>
            <person name="Swayne D.E."/>
        </authorList>
    </citation>
    <scope>NUCLEOTIDE SEQUENCE [LARGE SCALE GENOMIC DNA]</scope>
    <source>
        <strain evidence="2">SB41UT1</strain>
    </source>
</reference>
<accession>A0A1X7AED1</accession>
<feature type="compositionally biased region" description="Low complexity" evidence="1">
    <location>
        <begin position="542"/>
        <end position="556"/>
    </location>
</feature>
<name>A0A1X7AED1_9GAMM</name>
<evidence type="ECO:0000313" key="3">
    <source>
        <dbReference type="Proteomes" id="UP000196573"/>
    </source>
</evidence>
<evidence type="ECO:0000313" key="2">
    <source>
        <dbReference type="EMBL" id="SMA32847.1"/>
    </source>
</evidence>
<feature type="region of interest" description="Disordered" evidence="1">
    <location>
        <begin position="565"/>
        <end position="584"/>
    </location>
</feature>
<feature type="region of interest" description="Disordered" evidence="1">
    <location>
        <begin position="1"/>
        <end position="33"/>
    </location>
</feature>
<protein>
    <submittedName>
        <fullName evidence="2">Uncharacterized protein</fullName>
    </submittedName>
</protein>
<keyword evidence="3" id="KW-1185">Reference proteome</keyword>
<organism evidence="2 3">
    <name type="scientific">Parendozoicomonas haliclonae</name>
    <dbReference type="NCBI Taxonomy" id="1960125"/>
    <lineage>
        <taxon>Bacteria</taxon>
        <taxon>Pseudomonadati</taxon>
        <taxon>Pseudomonadota</taxon>
        <taxon>Gammaproteobacteria</taxon>
        <taxon>Oceanospirillales</taxon>
        <taxon>Endozoicomonadaceae</taxon>
        <taxon>Parendozoicomonas</taxon>
    </lineage>
</organism>
<evidence type="ECO:0000256" key="1">
    <source>
        <dbReference type="SAM" id="MobiDB-lite"/>
    </source>
</evidence>
<sequence>MEARGTTRPTDTGWVTRTKRRSPESKKKPTSPAVTLQTITAWKNNPTALTCEQAQAFNTFCKKTLKERKCEQNEDVRTLQAVRGVMSFILGQNKCLSNQLNYITHYLTPNGKRAEARALFSALLTKSDLDPALQTSTTLLNVAIGEFWDQNYFNAQNLPASVRVPYEQLLNSNGRDKTAYQNLLLAIEIAITAPPQPRPLACPELIVLLNQFQSPDYVQHAFGWDHFTHENCTPAFRIMSYLKVRALGAHSTIKFIMINDYLDMVARHPESLTTAKLDAFIQDVQSKHPTYDGRSQFIRARNQVTYYHQWKSGLSTSDKELFHKVQECIQHPQSVSDSEAVQRLHAFVIRHDEMLPPVLKSQIQRAYYLRCNTILSSNSAELCRKHITELRHCANWLPDEQRYLSVKTRVYLACAQLSQLKNLLQKFPSTDHPSVARKLRTFEGIIKLAEGQDTEGWQLLAPVLGTVSTACFQSLMGYTMPASLGMLGDDRQTTREDSYFCQLQLNQFAPQLAEIRKRRQLFLIQMKHLPLQKAQSNTYHYSSSSSETSPDSSPETPTRKFELAPGAHLSRSNNPTNPLAFNRPLSGTLMTPHITGNHHIHNAVFRSPAPVSWYPGTTIYNNP</sequence>
<dbReference type="RefSeq" id="WP_087106017.1">
    <property type="nucleotide sequence ID" value="NZ_FWPT01000001.1"/>
</dbReference>
<gene>
    <name evidence="2" type="ORF">EHSB41UT_00199</name>
</gene>
<proteinExistence type="predicted"/>
<dbReference type="EMBL" id="FWPT01000001">
    <property type="protein sequence ID" value="SMA32847.1"/>
    <property type="molecule type" value="Genomic_DNA"/>
</dbReference>
<feature type="compositionally biased region" description="Polar residues" evidence="1">
    <location>
        <begin position="570"/>
        <end position="579"/>
    </location>
</feature>
<feature type="region of interest" description="Disordered" evidence="1">
    <location>
        <begin position="535"/>
        <end position="560"/>
    </location>
</feature>
<dbReference type="Proteomes" id="UP000196573">
    <property type="component" value="Unassembled WGS sequence"/>
</dbReference>
<dbReference type="AlphaFoldDB" id="A0A1X7AED1"/>